<feature type="non-terminal residue" evidence="1">
    <location>
        <position position="309"/>
    </location>
</feature>
<dbReference type="Proteomes" id="UP000814033">
    <property type="component" value="Unassembled WGS sequence"/>
</dbReference>
<reference evidence="1" key="2">
    <citation type="journal article" date="2022" name="New Phytol.">
        <title>Evolutionary transition to the ectomycorrhizal habit in the genomes of a hyperdiverse lineage of mushroom-forming fungi.</title>
        <authorList>
            <person name="Looney B."/>
            <person name="Miyauchi S."/>
            <person name="Morin E."/>
            <person name="Drula E."/>
            <person name="Courty P.E."/>
            <person name="Kohler A."/>
            <person name="Kuo A."/>
            <person name="LaButti K."/>
            <person name="Pangilinan J."/>
            <person name="Lipzen A."/>
            <person name="Riley R."/>
            <person name="Andreopoulos W."/>
            <person name="He G."/>
            <person name="Johnson J."/>
            <person name="Nolan M."/>
            <person name="Tritt A."/>
            <person name="Barry K.W."/>
            <person name="Grigoriev I.V."/>
            <person name="Nagy L.G."/>
            <person name="Hibbett D."/>
            <person name="Henrissat B."/>
            <person name="Matheny P.B."/>
            <person name="Labbe J."/>
            <person name="Martin F.M."/>
        </authorList>
    </citation>
    <scope>NUCLEOTIDE SEQUENCE</scope>
    <source>
        <strain evidence="1">FP105234-sp</strain>
    </source>
</reference>
<dbReference type="EMBL" id="MU276762">
    <property type="protein sequence ID" value="KAI0037710.1"/>
    <property type="molecule type" value="Genomic_DNA"/>
</dbReference>
<evidence type="ECO:0000313" key="2">
    <source>
        <dbReference type="Proteomes" id="UP000814033"/>
    </source>
</evidence>
<comment type="caution">
    <text evidence="1">The sequence shown here is derived from an EMBL/GenBank/DDBJ whole genome shotgun (WGS) entry which is preliminary data.</text>
</comment>
<gene>
    <name evidence="1" type="ORF">FA95DRAFT_1670843</name>
</gene>
<evidence type="ECO:0000313" key="1">
    <source>
        <dbReference type="EMBL" id="KAI0037710.1"/>
    </source>
</evidence>
<sequence length="309" mass="35260">MFRSTPNLTGFHIPGLMNKLIINLFADDTLLYLSKEDRYIDVKPILDNWCAESGAHFNIDKTEYIPIGSKQHREQVLETKRLSPRDRRLPPTARIAKDGTAVRYLGGFVGNDIDDTIPWNAVLDKVNERLTQWSHYHPSLRGKKAIVQMFVGGCTQYLAKVQGTPKTIERSLTKIVRNFIWSDNTQRAPIDLKHLYQKTEDGGLDLLDVAARNQAIEITWLKAYLDLTESRPTWAFATDVLIAKISDAPDVAKLNKFLQTWSVPTKGKNAKLLPRGVIRMLETARTYNINFACLKLSDTLKRQLPAWFH</sequence>
<proteinExistence type="predicted"/>
<organism evidence="1 2">
    <name type="scientific">Auriscalpium vulgare</name>
    <dbReference type="NCBI Taxonomy" id="40419"/>
    <lineage>
        <taxon>Eukaryota</taxon>
        <taxon>Fungi</taxon>
        <taxon>Dikarya</taxon>
        <taxon>Basidiomycota</taxon>
        <taxon>Agaricomycotina</taxon>
        <taxon>Agaricomycetes</taxon>
        <taxon>Russulales</taxon>
        <taxon>Auriscalpiaceae</taxon>
        <taxon>Auriscalpium</taxon>
    </lineage>
</organism>
<accession>A0ACB8R1U2</accession>
<reference evidence="1" key="1">
    <citation type="submission" date="2021-02" db="EMBL/GenBank/DDBJ databases">
        <authorList>
            <consortium name="DOE Joint Genome Institute"/>
            <person name="Ahrendt S."/>
            <person name="Looney B.P."/>
            <person name="Miyauchi S."/>
            <person name="Morin E."/>
            <person name="Drula E."/>
            <person name="Courty P.E."/>
            <person name="Chicoki N."/>
            <person name="Fauchery L."/>
            <person name="Kohler A."/>
            <person name="Kuo A."/>
            <person name="Labutti K."/>
            <person name="Pangilinan J."/>
            <person name="Lipzen A."/>
            <person name="Riley R."/>
            <person name="Andreopoulos W."/>
            <person name="He G."/>
            <person name="Johnson J."/>
            <person name="Barry K.W."/>
            <person name="Grigoriev I.V."/>
            <person name="Nagy L."/>
            <person name="Hibbett D."/>
            <person name="Henrissat B."/>
            <person name="Matheny P.B."/>
            <person name="Labbe J."/>
            <person name="Martin F."/>
        </authorList>
    </citation>
    <scope>NUCLEOTIDE SEQUENCE</scope>
    <source>
        <strain evidence="1">FP105234-sp</strain>
    </source>
</reference>
<name>A0ACB8R1U2_9AGAM</name>
<keyword evidence="2" id="KW-1185">Reference proteome</keyword>
<protein>
    <submittedName>
        <fullName evidence="1">Uncharacterized protein</fullName>
    </submittedName>
</protein>